<evidence type="ECO:0000313" key="1">
    <source>
        <dbReference type="EMBL" id="CBK21373.2"/>
    </source>
</evidence>
<dbReference type="RefSeq" id="XP_012895421.1">
    <property type="nucleotide sequence ID" value="XM_013039967.1"/>
</dbReference>
<keyword evidence="2" id="KW-1185">Reference proteome</keyword>
<dbReference type="EMBL" id="FN668642">
    <property type="protein sequence ID" value="CBK21373.2"/>
    <property type="molecule type" value="Genomic_DNA"/>
</dbReference>
<organism evidence="1">
    <name type="scientific">Blastocystis hominis</name>
    <dbReference type="NCBI Taxonomy" id="12968"/>
    <lineage>
        <taxon>Eukaryota</taxon>
        <taxon>Sar</taxon>
        <taxon>Stramenopiles</taxon>
        <taxon>Bigyra</taxon>
        <taxon>Opalozoa</taxon>
        <taxon>Opalinata</taxon>
        <taxon>Blastocystidae</taxon>
        <taxon>Blastocystis</taxon>
    </lineage>
</organism>
<evidence type="ECO:0000313" key="2">
    <source>
        <dbReference type="Proteomes" id="UP000008312"/>
    </source>
</evidence>
<proteinExistence type="predicted"/>
<protein>
    <submittedName>
        <fullName evidence="1">Uncharacterized protein</fullName>
    </submittedName>
</protein>
<dbReference type="GeneID" id="24918792"/>
<gene>
    <name evidence="1" type="ORF">GSBLH_T00001548001</name>
</gene>
<reference evidence="1" key="1">
    <citation type="submission" date="2010-02" db="EMBL/GenBank/DDBJ databases">
        <title>Sequencing and annotation of the Blastocystis hominis genome.</title>
        <authorList>
            <person name="Wincker P."/>
        </authorList>
    </citation>
    <scope>NUCLEOTIDE SEQUENCE</scope>
    <source>
        <strain evidence="1">Singapore isolate B</strain>
    </source>
</reference>
<dbReference type="Proteomes" id="UP000008312">
    <property type="component" value="Unassembled WGS sequence"/>
</dbReference>
<dbReference type="AlphaFoldDB" id="D8LZY4"/>
<dbReference type="InParanoid" id="D8LZY4"/>
<accession>D8LZY4</accession>
<name>D8LZY4_BLAHO</name>
<sequence>MIIEELTNGVHRQRLRQGSNKFIDWLLIEGEQLWRIGVDSMQ</sequence>